<dbReference type="Gene3D" id="3.30.450.40">
    <property type="match status" value="1"/>
</dbReference>
<keyword evidence="5" id="KW-1185">Reference proteome</keyword>
<dbReference type="Pfam" id="PF13185">
    <property type="entry name" value="GAF_2"/>
    <property type="match status" value="1"/>
</dbReference>
<proteinExistence type="predicted"/>
<dbReference type="InterPro" id="IPR029016">
    <property type="entry name" value="GAF-like_dom_sf"/>
</dbReference>
<gene>
    <name evidence="4" type="ORF">FB475_0182</name>
</gene>
<name>A0A542ELL7_9ACTN</name>
<accession>A0A542ELL7</accession>
<dbReference type="Proteomes" id="UP000316298">
    <property type="component" value="Unassembled WGS sequence"/>
</dbReference>
<keyword evidence="1" id="KW-0805">Transcription regulation</keyword>
<dbReference type="Gene3D" id="1.10.10.10">
    <property type="entry name" value="Winged helix-like DNA-binding domain superfamily/Winged helix DNA-binding domain"/>
    <property type="match status" value="1"/>
</dbReference>
<dbReference type="EMBL" id="VFMM01000001">
    <property type="protein sequence ID" value="TQJ16096.1"/>
    <property type="molecule type" value="Genomic_DNA"/>
</dbReference>
<protein>
    <submittedName>
        <fullName evidence="4">GAF domain-containing protein</fullName>
    </submittedName>
</protein>
<evidence type="ECO:0000313" key="4">
    <source>
        <dbReference type="EMBL" id="TQJ16096.1"/>
    </source>
</evidence>
<feature type="domain" description="ANTAR" evidence="3">
    <location>
        <begin position="156"/>
        <end position="217"/>
    </location>
</feature>
<comment type="caution">
    <text evidence="4">The sequence shown here is derived from an EMBL/GenBank/DDBJ whole genome shotgun (WGS) entry which is preliminary data.</text>
</comment>
<sequence length="227" mass="24196">MVDRAAVLARLARLVAAVDPRRQLVVRLCEASRQLVGARGSSININSAEIGNRLTLAATDNVAAQLENLQDILGEGPCRDAFRLNRPVVTDLQAAAEQLWPAFARSALESAGAVTIHCFPMRSAGHPFGVYSVYTKNGLQEPADVVQFLADAVGVAVLSDASAAEPDSPLTARSVVHQATGMVVVQLQVSPDDALAILRAHAFAHDATVQQIAEQIVDRRLDFREGS</sequence>
<evidence type="ECO:0000259" key="3">
    <source>
        <dbReference type="PROSITE" id="PS50921"/>
    </source>
</evidence>
<dbReference type="AlphaFoldDB" id="A0A542ELL7"/>
<dbReference type="InterPro" id="IPR003018">
    <property type="entry name" value="GAF"/>
</dbReference>
<evidence type="ECO:0000256" key="2">
    <source>
        <dbReference type="ARBA" id="ARBA00023163"/>
    </source>
</evidence>
<evidence type="ECO:0000256" key="1">
    <source>
        <dbReference type="ARBA" id="ARBA00023015"/>
    </source>
</evidence>
<dbReference type="PROSITE" id="PS50921">
    <property type="entry name" value="ANTAR"/>
    <property type="match status" value="1"/>
</dbReference>
<evidence type="ECO:0000313" key="5">
    <source>
        <dbReference type="Proteomes" id="UP000316298"/>
    </source>
</evidence>
<dbReference type="GO" id="GO:0003723">
    <property type="term" value="F:RNA binding"/>
    <property type="evidence" value="ECO:0007669"/>
    <property type="project" value="InterPro"/>
</dbReference>
<organism evidence="4 5">
    <name type="scientific">Kribbella jejuensis</name>
    <dbReference type="NCBI Taxonomy" id="236068"/>
    <lineage>
        <taxon>Bacteria</taxon>
        <taxon>Bacillati</taxon>
        <taxon>Actinomycetota</taxon>
        <taxon>Actinomycetes</taxon>
        <taxon>Propionibacteriales</taxon>
        <taxon>Kribbellaceae</taxon>
        <taxon>Kribbella</taxon>
    </lineage>
</organism>
<dbReference type="SMART" id="SM01012">
    <property type="entry name" value="ANTAR"/>
    <property type="match status" value="1"/>
</dbReference>
<dbReference type="SUPFAM" id="SSF55781">
    <property type="entry name" value="GAF domain-like"/>
    <property type="match status" value="1"/>
</dbReference>
<dbReference type="Pfam" id="PF03861">
    <property type="entry name" value="ANTAR"/>
    <property type="match status" value="1"/>
</dbReference>
<dbReference type="RefSeq" id="WP_141851580.1">
    <property type="nucleotide sequence ID" value="NZ_BAAAKA010000008.1"/>
</dbReference>
<dbReference type="InterPro" id="IPR005561">
    <property type="entry name" value="ANTAR"/>
</dbReference>
<dbReference type="OrthoDB" id="7466251at2"/>
<dbReference type="InterPro" id="IPR036388">
    <property type="entry name" value="WH-like_DNA-bd_sf"/>
</dbReference>
<reference evidence="4 5" key="1">
    <citation type="submission" date="2019-06" db="EMBL/GenBank/DDBJ databases">
        <title>Sequencing the genomes of 1000 actinobacteria strains.</title>
        <authorList>
            <person name="Klenk H.-P."/>
        </authorList>
    </citation>
    <scope>NUCLEOTIDE SEQUENCE [LARGE SCALE GENOMIC DNA]</scope>
    <source>
        <strain evidence="4 5">DSM 17305</strain>
    </source>
</reference>
<keyword evidence="2" id="KW-0804">Transcription</keyword>